<evidence type="ECO:0000256" key="5">
    <source>
        <dbReference type="ARBA" id="ARBA00022989"/>
    </source>
</evidence>
<evidence type="ECO:0000256" key="7">
    <source>
        <dbReference type="RuleBase" id="RU363032"/>
    </source>
</evidence>
<feature type="domain" description="ABC transmembrane type-1" evidence="9">
    <location>
        <begin position="145"/>
        <end position="352"/>
    </location>
</feature>
<sequence>MDALDPQHSKTPQDKHEKQEASVKGNNSVALKAGTVTIAQATSTNDRKPLSPSREALQRFVRDKRALMCLLVLLFFILLPIVGPLFYQHIGVPYHSTTYGVISPDQYHNPFHQELDRQEEGPSPQYWLGTDSLGRDLLARLMQGLLISLCVAVLVEIVDIVMGVSVGIIAGFYGKWVDQLLARFTDIIFAFPGLLFVILLAGIFGSSADSVFSNLPLIGANGEARLVLVSMALAFVNWPFMARQVRGLTLQLREQQFVEAATSTGAPASKIILRHIVPNVISIVIVQATLNIGGTIVSEAGLSFLGLGVQAPGSSIGLMINDAADLIDSKPWQVLMPSLVLTVIVLCFSFLGDGVRDAFDPRSRD</sequence>
<reference evidence="10 11" key="1">
    <citation type="journal article" date="2021" name="Int. J. Syst. Evol. Microbiol.">
        <title>Reticulibacter mediterranei gen. nov., sp. nov., within the new family Reticulibacteraceae fam. nov., and Ktedonospora formicarum gen. nov., sp. nov., Ktedonobacter robiniae sp. nov., Dictyobacter formicarum sp. nov. and Dictyobacter arantiisoli sp. nov., belonging to the class Ktedonobacteria.</title>
        <authorList>
            <person name="Yabe S."/>
            <person name="Zheng Y."/>
            <person name="Wang C.M."/>
            <person name="Sakai Y."/>
            <person name="Abe K."/>
            <person name="Yokota A."/>
            <person name="Donadio S."/>
            <person name="Cavaletti L."/>
            <person name="Monciardini P."/>
        </authorList>
    </citation>
    <scope>NUCLEOTIDE SEQUENCE [LARGE SCALE GENOMIC DNA]</scope>
    <source>
        <strain evidence="10 11">SOSP1-30</strain>
    </source>
</reference>
<dbReference type="PANTHER" id="PTHR43386">
    <property type="entry name" value="OLIGOPEPTIDE TRANSPORT SYSTEM PERMEASE PROTEIN APPC"/>
    <property type="match status" value="1"/>
</dbReference>
<proteinExistence type="inferred from homology"/>
<evidence type="ECO:0000256" key="3">
    <source>
        <dbReference type="ARBA" id="ARBA00022475"/>
    </source>
</evidence>
<dbReference type="Proteomes" id="UP000654345">
    <property type="component" value="Unassembled WGS sequence"/>
</dbReference>
<dbReference type="Gene3D" id="1.10.3720.10">
    <property type="entry name" value="MetI-like"/>
    <property type="match status" value="1"/>
</dbReference>
<organism evidence="10 11">
    <name type="scientific">Ktedonobacter robiniae</name>
    <dbReference type="NCBI Taxonomy" id="2778365"/>
    <lineage>
        <taxon>Bacteria</taxon>
        <taxon>Bacillati</taxon>
        <taxon>Chloroflexota</taxon>
        <taxon>Ktedonobacteria</taxon>
        <taxon>Ktedonobacterales</taxon>
        <taxon>Ktedonobacteraceae</taxon>
        <taxon>Ktedonobacter</taxon>
    </lineage>
</organism>
<feature type="transmembrane region" description="Helical" evidence="7">
    <location>
        <begin position="145"/>
        <end position="172"/>
    </location>
</feature>
<dbReference type="CDD" id="cd06261">
    <property type="entry name" value="TM_PBP2"/>
    <property type="match status" value="1"/>
</dbReference>
<keyword evidence="6 7" id="KW-0472">Membrane</keyword>
<accession>A0ABQ3V5D1</accession>
<dbReference type="InterPro" id="IPR025966">
    <property type="entry name" value="OppC_N"/>
</dbReference>
<feature type="transmembrane region" description="Helical" evidence="7">
    <location>
        <begin position="184"/>
        <end position="204"/>
    </location>
</feature>
<dbReference type="PANTHER" id="PTHR43386:SF1">
    <property type="entry name" value="D,D-DIPEPTIDE TRANSPORT SYSTEM PERMEASE PROTEIN DDPC-RELATED"/>
    <property type="match status" value="1"/>
</dbReference>
<name>A0ABQ3V5D1_9CHLR</name>
<protein>
    <submittedName>
        <fullName evidence="10">Peptide ABC transporter permease</fullName>
    </submittedName>
</protein>
<evidence type="ECO:0000259" key="9">
    <source>
        <dbReference type="PROSITE" id="PS50928"/>
    </source>
</evidence>
<feature type="region of interest" description="Disordered" evidence="8">
    <location>
        <begin position="1"/>
        <end position="27"/>
    </location>
</feature>
<feature type="transmembrane region" description="Helical" evidence="7">
    <location>
        <begin position="332"/>
        <end position="351"/>
    </location>
</feature>
<gene>
    <name evidence="10" type="ORF">KSB_88760</name>
</gene>
<dbReference type="EMBL" id="BNJG01000005">
    <property type="protein sequence ID" value="GHO60401.1"/>
    <property type="molecule type" value="Genomic_DNA"/>
</dbReference>
<feature type="transmembrane region" description="Helical" evidence="7">
    <location>
        <begin position="66"/>
        <end position="87"/>
    </location>
</feature>
<dbReference type="SUPFAM" id="SSF161098">
    <property type="entry name" value="MetI-like"/>
    <property type="match status" value="1"/>
</dbReference>
<evidence type="ECO:0000256" key="8">
    <source>
        <dbReference type="SAM" id="MobiDB-lite"/>
    </source>
</evidence>
<dbReference type="InterPro" id="IPR035906">
    <property type="entry name" value="MetI-like_sf"/>
</dbReference>
<comment type="caution">
    <text evidence="10">The sequence shown here is derived from an EMBL/GenBank/DDBJ whole genome shotgun (WGS) entry which is preliminary data.</text>
</comment>
<evidence type="ECO:0000313" key="11">
    <source>
        <dbReference type="Proteomes" id="UP000654345"/>
    </source>
</evidence>
<evidence type="ECO:0000256" key="4">
    <source>
        <dbReference type="ARBA" id="ARBA00022692"/>
    </source>
</evidence>
<keyword evidence="5 7" id="KW-1133">Transmembrane helix</keyword>
<dbReference type="RefSeq" id="WP_201376527.1">
    <property type="nucleotide sequence ID" value="NZ_BNJG01000005.1"/>
</dbReference>
<feature type="transmembrane region" description="Helical" evidence="7">
    <location>
        <begin position="276"/>
        <end position="296"/>
    </location>
</feature>
<evidence type="ECO:0000256" key="1">
    <source>
        <dbReference type="ARBA" id="ARBA00004651"/>
    </source>
</evidence>
<dbReference type="Pfam" id="PF00528">
    <property type="entry name" value="BPD_transp_1"/>
    <property type="match status" value="1"/>
</dbReference>
<comment type="similarity">
    <text evidence="7">Belongs to the binding-protein-dependent transport system permease family.</text>
</comment>
<feature type="transmembrane region" description="Helical" evidence="7">
    <location>
        <begin position="224"/>
        <end position="242"/>
    </location>
</feature>
<keyword evidence="2 7" id="KW-0813">Transport</keyword>
<dbReference type="InterPro" id="IPR050366">
    <property type="entry name" value="BP-dependent_transpt_permease"/>
</dbReference>
<keyword evidence="4 7" id="KW-0812">Transmembrane</keyword>
<keyword evidence="3" id="KW-1003">Cell membrane</keyword>
<feature type="compositionally biased region" description="Basic and acidic residues" evidence="8">
    <location>
        <begin position="1"/>
        <end position="21"/>
    </location>
</feature>
<dbReference type="Pfam" id="PF12911">
    <property type="entry name" value="OppC_N"/>
    <property type="match status" value="1"/>
</dbReference>
<dbReference type="PROSITE" id="PS50928">
    <property type="entry name" value="ABC_TM1"/>
    <property type="match status" value="1"/>
</dbReference>
<dbReference type="InterPro" id="IPR000515">
    <property type="entry name" value="MetI-like"/>
</dbReference>
<evidence type="ECO:0000256" key="2">
    <source>
        <dbReference type="ARBA" id="ARBA00022448"/>
    </source>
</evidence>
<comment type="subcellular location">
    <subcellularLocation>
        <location evidence="1 7">Cell membrane</location>
        <topology evidence="1 7">Multi-pass membrane protein</topology>
    </subcellularLocation>
</comment>
<evidence type="ECO:0000256" key="6">
    <source>
        <dbReference type="ARBA" id="ARBA00023136"/>
    </source>
</evidence>
<keyword evidence="11" id="KW-1185">Reference proteome</keyword>
<evidence type="ECO:0000313" key="10">
    <source>
        <dbReference type="EMBL" id="GHO60401.1"/>
    </source>
</evidence>